<evidence type="ECO:0000256" key="1">
    <source>
        <dbReference type="ARBA" id="ARBA00005380"/>
    </source>
</evidence>
<proteinExistence type="inferred from homology"/>
<feature type="binding site" evidence="12">
    <location>
        <position position="267"/>
    </location>
    <ligand>
        <name>K(+)</name>
        <dbReference type="ChEBI" id="CHEBI:29103"/>
    </ligand>
</feature>
<keyword evidence="10 12" id="KW-0630">Potassium</keyword>
<evidence type="ECO:0000256" key="12">
    <source>
        <dbReference type="HAMAP-Rule" id="MF_01987"/>
    </source>
</evidence>
<keyword evidence="6 12" id="KW-0547">Nucleotide-binding</keyword>
<comment type="subcellular location">
    <subcellularLocation>
        <location evidence="12">Cytoplasm</location>
    </subcellularLocation>
</comment>
<feature type="binding site" evidence="12">
    <location>
        <position position="273"/>
    </location>
    <ligand>
        <name>substrate</name>
    </ligand>
</feature>
<comment type="subunit">
    <text evidence="12">Homodimer.</text>
</comment>
<dbReference type="PANTHER" id="PTHR10584:SF166">
    <property type="entry name" value="RIBOKINASE"/>
    <property type="match status" value="1"/>
</dbReference>
<dbReference type="GO" id="GO:0005524">
    <property type="term" value="F:ATP binding"/>
    <property type="evidence" value="ECO:0007669"/>
    <property type="project" value="UniProtKB-UniRule"/>
</dbReference>
<dbReference type="PROSITE" id="PS00583">
    <property type="entry name" value="PFKB_KINASES_1"/>
    <property type="match status" value="1"/>
</dbReference>
<name>A0A2P7BWY1_9HYPH</name>
<evidence type="ECO:0000259" key="13">
    <source>
        <dbReference type="Pfam" id="PF00294"/>
    </source>
</evidence>
<dbReference type="GO" id="GO:0005829">
    <property type="term" value="C:cytosol"/>
    <property type="evidence" value="ECO:0007669"/>
    <property type="project" value="TreeGrafter"/>
</dbReference>
<feature type="binding site" evidence="12">
    <location>
        <begin position="272"/>
        <end position="273"/>
    </location>
    <ligand>
        <name>ATP</name>
        <dbReference type="ChEBI" id="CHEBI:30616"/>
    </ligand>
</feature>
<dbReference type="InterPro" id="IPR029056">
    <property type="entry name" value="Ribokinase-like"/>
</dbReference>
<dbReference type="SUPFAM" id="SSF53613">
    <property type="entry name" value="Ribokinase-like"/>
    <property type="match status" value="1"/>
</dbReference>
<feature type="active site" description="Proton acceptor" evidence="12">
    <location>
        <position position="273"/>
    </location>
</feature>
<sequence>MRAPGGTRSIPKGCTCSCRQSKERETDMGRVLVLGNAGLDLTLRLPRLPLKGETLLGDSTGRAPGGKGLNQAVAGVRTGVPVVFHTPVGHDAQAEEIEAALKAEGFAGLELHRMPNASDFSLLMVLPDGENSIASAGSCAAAFTAAMAQTVGATAVPGDVMVVQGNLTSASTEATLIEASDRGAITLFNPAPLWWDVDPLLPYCDIVVVNRGEAQTITGRSEPAEAAADLCDRGARFAVVTLGADGCLTLDGGRLHQYPAPVIEAVDTTGCGDTFCGVLAAMLAGGRDREAAVALAQRAAALTAQRPGAFAALPNRAEFAALVALYDAGQ</sequence>
<feature type="binding site" evidence="12">
    <location>
        <begin position="241"/>
        <end position="246"/>
    </location>
    <ligand>
        <name>ATP</name>
        <dbReference type="ChEBI" id="CHEBI:30616"/>
    </ligand>
</feature>
<keyword evidence="15" id="KW-1185">Reference proteome</keyword>
<feature type="binding site" evidence="12">
    <location>
        <position position="306"/>
    </location>
    <ligand>
        <name>K(+)</name>
        <dbReference type="ChEBI" id="CHEBI:29103"/>
    </ligand>
</feature>
<comment type="catalytic activity">
    <reaction evidence="12">
        <text>D-ribose + ATP = D-ribose 5-phosphate + ADP + H(+)</text>
        <dbReference type="Rhea" id="RHEA:13697"/>
        <dbReference type="ChEBI" id="CHEBI:15378"/>
        <dbReference type="ChEBI" id="CHEBI:30616"/>
        <dbReference type="ChEBI" id="CHEBI:47013"/>
        <dbReference type="ChEBI" id="CHEBI:78346"/>
        <dbReference type="ChEBI" id="CHEBI:456216"/>
        <dbReference type="EC" id="2.7.1.15"/>
    </reaction>
</comment>
<keyword evidence="9 12" id="KW-0460">Magnesium</keyword>
<dbReference type="InterPro" id="IPR011611">
    <property type="entry name" value="PfkB_dom"/>
</dbReference>
<comment type="cofactor">
    <cofactor evidence="12">
        <name>Mg(2+)</name>
        <dbReference type="ChEBI" id="CHEBI:18420"/>
    </cofactor>
    <text evidence="12">Requires a divalent cation, most likely magnesium in vivo, as an electrophilic catalyst to aid phosphoryl group transfer. It is the chelate of the metal and the nucleotide that is the actual substrate.</text>
</comment>
<dbReference type="GO" id="GO:0046872">
    <property type="term" value="F:metal ion binding"/>
    <property type="evidence" value="ECO:0007669"/>
    <property type="project" value="UniProtKB-KW"/>
</dbReference>
<dbReference type="Proteomes" id="UP000241444">
    <property type="component" value="Unassembled WGS sequence"/>
</dbReference>
<comment type="caution">
    <text evidence="14">The sequence shown here is derived from an EMBL/GenBank/DDBJ whole genome shotgun (WGS) entry which is preliminary data.</text>
</comment>
<evidence type="ECO:0000256" key="9">
    <source>
        <dbReference type="ARBA" id="ARBA00022842"/>
    </source>
</evidence>
<evidence type="ECO:0000313" key="14">
    <source>
        <dbReference type="EMBL" id="PSH70970.1"/>
    </source>
</evidence>
<evidence type="ECO:0000256" key="3">
    <source>
        <dbReference type="ARBA" id="ARBA00016943"/>
    </source>
</evidence>
<evidence type="ECO:0000256" key="4">
    <source>
        <dbReference type="ARBA" id="ARBA00022679"/>
    </source>
</evidence>
<feature type="domain" description="Carbohydrate kinase PfkB" evidence="13">
    <location>
        <begin position="30"/>
        <end position="314"/>
    </location>
</feature>
<dbReference type="PANTHER" id="PTHR10584">
    <property type="entry name" value="SUGAR KINASE"/>
    <property type="match status" value="1"/>
</dbReference>
<comment type="pathway">
    <text evidence="12">Carbohydrate metabolism; D-ribose degradation; D-ribose 5-phosphate from beta-D-ribopyranose: step 2/2.</text>
</comment>
<dbReference type="Pfam" id="PF00294">
    <property type="entry name" value="PfkB"/>
    <property type="match status" value="1"/>
</dbReference>
<dbReference type="EC" id="2.7.1.15" evidence="2 12"/>
<accession>A0A2P7BWY1</accession>
<dbReference type="AlphaFoldDB" id="A0A2P7BWY1"/>
<comment type="caution">
    <text evidence="12">Lacks conserved residue(s) required for the propagation of feature annotation.</text>
</comment>
<dbReference type="Gene3D" id="3.40.1190.20">
    <property type="match status" value="1"/>
</dbReference>
<evidence type="ECO:0000256" key="8">
    <source>
        <dbReference type="ARBA" id="ARBA00022840"/>
    </source>
</evidence>
<dbReference type="UniPathway" id="UPA00916">
    <property type="reaction ID" value="UER00889"/>
</dbReference>
<dbReference type="InterPro" id="IPR011877">
    <property type="entry name" value="Ribokinase"/>
</dbReference>
<feature type="binding site" evidence="12">
    <location>
        <position position="308"/>
    </location>
    <ligand>
        <name>K(+)</name>
        <dbReference type="ChEBI" id="CHEBI:29103"/>
    </ligand>
</feature>
<dbReference type="EMBL" id="PGGO01000001">
    <property type="protein sequence ID" value="PSH70970.1"/>
    <property type="molecule type" value="Genomic_DNA"/>
</dbReference>
<comment type="function">
    <text evidence="12">Catalyzes the phosphorylation of ribose at O-5 in a reaction requiring ATP and magnesium. The resulting D-ribose-5-phosphate can then be used either for sythesis of nucleotides, histidine, and tryptophan, or as a component of the pentose phosphate pathway.</text>
</comment>
<keyword evidence="4 12" id="KW-0808">Transferase</keyword>
<comment type="activity regulation">
    <text evidence="12">Activated by a monovalent cation that binds near, but not in, the active site. The most likely occupant of the site in vivo is potassium. Ion binding induces a conformational change that may alter substrate affinity.</text>
</comment>
<feature type="binding site" evidence="12">
    <location>
        <begin position="66"/>
        <end position="70"/>
    </location>
    <ligand>
        <name>substrate</name>
    </ligand>
</feature>
<evidence type="ECO:0000256" key="2">
    <source>
        <dbReference type="ARBA" id="ARBA00012035"/>
    </source>
</evidence>
<keyword evidence="5 12" id="KW-0479">Metal-binding</keyword>
<dbReference type="HAMAP" id="MF_01987">
    <property type="entry name" value="Ribokinase"/>
    <property type="match status" value="1"/>
</dbReference>
<feature type="binding site" evidence="12">
    <location>
        <begin position="38"/>
        <end position="40"/>
    </location>
    <ligand>
        <name>substrate</name>
    </ligand>
</feature>
<dbReference type="GO" id="GO:0019303">
    <property type="term" value="P:D-ribose catabolic process"/>
    <property type="evidence" value="ECO:0007669"/>
    <property type="project" value="UniProtKB-UniRule"/>
</dbReference>
<dbReference type="OrthoDB" id="9775849at2"/>
<reference evidence="15" key="1">
    <citation type="submission" date="2017-11" db="EMBL/GenBank/DDBJ databases">
        <authorList>
            <person name="Kuznetsova I."/>
            <person name="Sazanova A."/>
            <person name="Chirak E."/>
            <person name="Safronova V."/>
            <person name="Willems A."/>
        </authorList>
    </citation>
    <scope>NUCLEOTIDE SEQUENCE [LARGE SCALE GENOMIC DNA]</scope>
    <source>
        <strain evidence="15">STM 196</strain>
    </source>
</reference>
<protein>
    <recommendedName>
        <fullName evidence="3 12">Ribokinase</fullName>
        <shortName evidence="12">RK</shortName>
        <ecNumber evidence="2 12">2.7.1.15</ecNumber>
    </recommendedName>
</protein>
<keyword evidence="12" id="KW-0963">Cytoplasm</keyword>
<dbReference type="InterPro" id="IPR002173">
    <property type="entry name" value="Carboh/pur_kinase_PfkB_CS"/>
</dbReference>
<keyword evidence="11 12" id="KW-0119">Carbohydrate metabolism</keyword>
<feature type="binding site" evidence="12">
    <location>
        <position position="303"/>
    </location>
    <ligand>
        <name>K(+)</name>
        <dbReference type="ChEBI" id="CHEBI:29103"/>
    </ligand>
</feature>
<evidence type="ECO:0000256" key="11">
    <source>
        <dbReference type="ARBA" id="ARBA00023277"/>
    </source>
</evidence>
<dbReference type="InterPro" id="IPR002139">
    <property type="entry name" value="Ribo/fructo_kinase"/>
</dbReference>
<evidence type="ECO:0000256" key="7">
    <source>
        <dbReference type="ARBA" id="ARBA00022777"/>
    </source>
</evidence>
<comment type="similarity">
    <text evidence="1">Belongs to the carbohydrate kinase pfkB family.</text>
</comment>
<feature type="binding site" evidence="12">
    <location>
        <position position="269"/>
    </location>
    <ligand>
        <name>K(+)</name>
        <dbReference type="ChEBI" id="CHEBI:29103"/>
    </ligand>
</feature>
<keyword evidence="7 12" id="KW-0418">Kinase</keyword>
<organism evidence="14 15">
    <name type="scientific">Phyllobacterium brassicacearum</name>
    <dbReference type="NCBI Taxonomy" id="314235"/>
    <lineage>
        <taxon>Bacteria</taxon>
        <taxon>Pseudomonadati</taxon>
        <taxon>Pseudomonadota</taxon>
        <taxon>Alphaproteobacteria</taxon>
        <taxon>Hyphomicrobiales</taxon>
        <taxon>Phyllobacteriaceae</taxon>
        <taxon>Phyllobacterium</taxon>
    </lineage>
</organism>
<evidence type="ECO:0000313" key="15">
    <source>
        <dbReference type="Proteomes" id="UP000241444"/>
    </source>
</evidence>
<dbReference type="PRINTS" id="PR00990">
    <property type="entry name" value="RIBOKINASE"/>
</dbReference>
<evidence type="ECO:0000256" key="10">
    <source>
        <dbReference type="ARBA" id="ARBA00022958"/>
    </source>
</evidence>
<keyword evidence="8 12" id="KW-0067">ATP-binding</keyword>
<comment type="similarity">
    <text evidence="12">Belongs to the carbohydrate kinase PfkB family. Ribokinase subfamily.</text>
</comment>
<evidence type="ECO:0000256" key="5">
    <source>
        <dbReference type="ARBA" id="ARBA00022723"/>
    </source>
</evidence>
<gene>
    <name evidence="12" type="primary">rbsK</name>
    <name evidence="14" type="ORF">CU102_02690</name>
</gene>
<evidence type="ECO:0000256" key="6">
    <source>
        <dbReference type="ARBA" id="ARBA00022741"/>
    </source>
</evidence>
<feature type="binding site" evidence="12">
    <location>
        <position position="210"/>
    </location>
    <ligand>
        <name>ATP</name>
        <dbReference type="ChEBI" id="CHEBI:30616"/>
    </ligand>
</feature>
<dbReference type="GO" id="GO:0004747">
    <property type="term" value="F:ribokinase activity"/>
    <property type="evidence" value="ECO:0007669"/>
    <property type="project" value="UniProtKB-UniRule"/>
</dbReference>